<dbReference type="PANTHER" id="PTHR21174:SF0">
    <property type="entry name" value="HD PHOSPHOHYDROLASE FAMILY PROTEIN-RELATED"/>
    <property type="match status" value="1"/>
</dbReference>
<dbReference type="AlphaFoldDB" id="A0A7J5B7A1"/>
<protein>
    <submittedName>
        <fullName evidence="1">Metal-dependent phosphohydrolase</fullName>
    </submittedName>
</protein>
<dbReference type="PANTHER" id="PTHR21174">
    <property type="match status" value="1"/>
</dbReference>
<sequence length="207" mass="23390">MVGVSFTPEDRAFLDVTARELELPQSILESLLRRWQEPHRNYHGVTHLRSGLQALEKLGGKRLERIAFWCHDAVHTNTTPEDELASVEVARAVLGDALPASEFEEVCRLILVTIDHAPERRDIAGARIADADLVGLASDWAEYCANVEGIRVELPDLEDAAWRERRLATVGTLLRHEPLFHTELGRSQWQSKARENLSRERAELEAS</sequence>
<reference evidence="1 2" key="1">
    <citation type="submission" date="2019-09" db="EMBL/GenBank/DDBJ databases">
        <title>Phylogeny of genus Pseudoclavibacter and closely related genus.</title>
        <authorList>
            <person name="Li Y."/>
        </authorList>
    </citation>
    <scope>NUCLEOTIDE SEQUENCE [LARGE SCALE GENOMIC DNA]</scope>
    <source>
        <strain evidence="1 2">KCTC 13959</strain>
    </source>
</reference>
<gene>
    <name evidence="1" type="ORF">F8O05_14435</name>
</gene>
<name>A0A7J5B7A1_9MICO</name>
<dbReference type="InterPro" id="IPR009218">
    <property type="entry name" value="HD_phosphohydro"/>
</dbReference>
<dbReference type="RefSeq" id="WP_158053456.1">
    <property type="nucleotide sequence ID" value="NZ_WBKB01000014.1"/>
</dbReference>
<dbReference type="GO" id="GO:0016787">
    <property type="term" value="F:hydrolase activity"/>
    <property type="evidence" value="ECO:0007669"/>
    <property type="project" value="UniProtKB-KW"/>
</dbReference>
<dbReference type="OrthoDB" id="9808993at2"/>
<dbReference type="SUPFAM" id="SSF109604">
    <property type="entry name" value="HD-domain/PDEase-like"/>
    <property type="match status" value="1"/>
</dbReference>
<comment type="caution">
    <text evidence="1">The sequence shown here is derived from an EMBL/GenBank/DDBJ whole genome shotgun (WGS) entry which is preliminary data.</text>
</comment>
<dbReference type="PIRSF" id="PIRSF035170">
    <property type="entry name" value="HD_phosphohydro"/>
    <property type="match status" value="1"/>
</dbReference>
<evidence type="ECO:0000313" key="2">
    <source>
        <dbReference type="Proteomes" id="UP000433493"/>
    </source>
</evidence>
<keyword evidence="2" id="KW-1185">Reference proteome</keyword>
<organism evidence="1 2">
    <name type="scientific">Gulosibacter chungangensis</name>
    <dbReference type="NCBI Taxonomy" id="979746"/>
    <lineage>
        <taxon>Bacteria</taxon>
        <taxon>Bacillati</taxon>
        <taxon>Actinomycetota</taxon>
        <taxon>Actinomycetes</taxon>
        <taxon>Micrococcales</taxon>
        <taxon>Microbacteriaceae</taxon>
        <taxon>Gulosibacter</taxon>
    </lineage>
</organism>
<dbReference type="Proteomes" id="UP000433493">
    <property type="component" value="Unassembled WGS sequence"/>
</dbReference>
<evidence type="ECO:0000313" key="1">
    <source>
        <dbReference type="EMBL" id="KAB1640561.1"/>
    </source>
</evidence>
<proteinExistence type="predicted"/>
<keyword evidence="1" id="KW-0378">Hydrolase</keyword>
<accession>A0A7J5B7A1</accession>
<dbReference type="EMBL" id="WBKB01000014">
    <property type="protein sequence ID" value="KAB1640561.1"/>
    <property type="molecule type" value="Genomic_DNA"/>
</dbReference>